<evidence type="ECO:0000256" key="1">
    <source>
        <dbReference type="SAM" id="MobiDB-lite"/>
    </source>
</evidence>
<dbReference type="AlphaFoldDB" id="A0A6J4LWC6"/>
<feature type="compositionally biased region" description="Basic residues" evidence="1">
    <location>
        <begin position="1"/>
        <end position="10"/>
    </location>
</feature>
<name>A0A6J4LWC6_9BACT</name>
<reference evidence="2" key="1">
    <citation type="submission" date="2020-02" db="EMBL/GenBank/DDBJ databases">
        <authorList>
            <person name="Meier V. D."/>
        </authorList>
    </citation>
    <scope>NUCLEOTIDE SEQUENCE</scope>
    <source>
        <strain evidence="2">AVDCRST_MAG68</strain>
    </source>
</reference>
<feature type="compositionally biased region" description="Basic residues" evidence="1">
    <location>
        <begin position="54"/>
        <end position="64"/>
    </location>
</feature>
<sequence>ERLRTLRRAPRPPPYPGGGPHHRGRPVAPGVPPRRGAARARSAGAVRGPVPRAGHARRPVHAVRPALRRVLRQRGDARPRAPALVELEGRRRGVHARSGV</sequence>
<evidence type="ECO:0000313" key="2">
    <source>
        <dbReference type="EMBL" id="CAA9342708.1"/>
    </source>
</evidence>
<feature type="compositionally biased region" description="Low complexity" evidence="1">
    <location>
        <begin position="33"/>
        <end position="50"/>
    </location>
</feature>
<feature type="non-terminal residue" evidence="2">
    <location>
        <position position="100"/>
    </location>
</feature>
<feature type="non-terminal residue" evidence="2">
    <location>
        <position position="1"/>
    </location>
</feature>
<gene>
    <name evidence="2" type="ORF">AVDCRST_MAG68-3076</name>
</gene>
<feature type="region of interest" description="Disordered" evidence="1">
    <location>
        <begin position="1"/>
        <end position="64"/>
    </location>
</feature>
<organism evidence="2">
    <name type="scientific">uncultured Gemmatimonadota bacterium</name>
    <dbReference type="NCBI Taxonomy" id="203437"/>
    <lineage>
        <taxon>Bacteria</taxon>
        <taxon>Pseudomonadati</taxon>
        <taxon>Gemmatimonadota</taxon>
        <taxon>environmental samples</taxon>
    </lineage>
</organism>
<dbReference type="EMBL" id="CADCTW010000147">
    <property type="protein sequence ID" value="CAA9342708.1"/>
    <property type="molecule type" value="Genomic_DNA"/>
</dbReference>
<proteinExistence type="predicted"/>
<protein>
    <submittedName>
        <fullName evidence="2">Uncharacterized protein</fullName>
    </submittedName>
</protein>
<accession>A0A6J4LWC6</accession>